<reference evidence="1" key="1">
    <citation type="submission" date="2022-11" db="EMBL/GenBank/DDBJ databases">
        <title>Genome Sequence of Boeremia exigua.</title>
        <authorList>
            <person name="Buettner E."/>
        </authorList>
    </citation>
    <scope>NUCLEOTIDE SEQUENCE</scope>
    <source>
        <strain evidence="1">CU02</strain>
    </source>
</reference>
<accession>A0ACC2HXK0</accession>
<keyword evidence="2" id="KW-1185">Reference proteome</keyword>
<organism evidence="1 2">
    <name type="scientific">Boeremia exigua</name>
    <dbReference type="NCBI Taxonomy" id="749465"/>
    <lineage>
        <taxon>Eukaryota</taxon>
        <taxon>Fungi</taxon>
        <taxon>Dikarya</taxon>
        <taxon>Ascomycota</taxon>
        <taxon>Pezizomycotina</taxon>
        <taxon>Dothideomycetes</taxon>
        <taxon>Pleosporomycetidae</taxon>
        <taxon>Pleosporales</taxon>
        <taxon>Pleosporineae</taxon>
        <taxon>Didymellaceae</taxon>
        <taxon>Boeremia</taxon>
    </lineage>
</organism>
<comment type="caution">
    <text evidence="1">The sequence shown here is derived from an EMBL/GenBank/DDBJ whole genome shotgun (WGS) entry which is preliminary data.</text>
</comment>
<name>A0ACC2HXK0_9PLEO</name>
<evidence type="ECO:0000313" key="1">
    <source>
        <dbReference type="EMBL" id="KAJ8107740.1"/>
    </source>
</evidence>
<evidence type="ECO:0000313" key="2">
    <source>
        <dbReference type="Proteomes" id="UP001153331"/>
    </source>
</evidence>
<dbReference type="EMBL" id="JAPHNI010000867">
    <property type="protein sequence ID" value="KAJ8107740.1"/>
    <property type="molecule type" value="Genomic_DNA"/>
</dbReference>
<protein>
    <submittedName>
        <fullName evidence="1">Uncharacterized protein</fullName>
    </submittedName>
</protein>
<sequence length="129" mass="15290">MSTENLIRVTVFANRNPDISEEEYHKHWAEKHAPLVSSWLQRHGIVKYTQYHTTTTHKNLTSQKTLSYDGMADFYVRRYEDFEKAYDDSWYKDKVKPDEEYLFDVENMRVMVGTETCVIEDGKIVEGRG</sequence>
<proteinExistence type="predicted"/>
<dbReference type="Proteomes" id="UP001153331">
    <property type="component" value="Unassembled WGS sequence"/>
</dbReference>
<gene>
    <name evidence="1" type="ORF">OPT61_g8661</name>
</gene>